<dbReference type="AlphaFoldDB" id="A0A7S0QAI0"/>
<sequence length="272" mass="30319">MASLRRMGAARLGESLSRTLRPQLPLCPRHAPQPRIRAAPSRAHSTRPSASESTVPKAAPTTEVGAIPAEAAAEAASGFSYIAFAKSYPSTNNILIAIIKTGAADLVAQMVIEQKSVSEVDWRRNMVFCLFGGVYLGAFQYWYQVNIFKRLFTNVEKFTSQPWSKKLTDIPGLSSLLVQCVMDVSIMCGVYLPTFYVFKAAVFSNVVDPVEWFHSGTTSYIKNFRNDSPDLLKLWFPADLVCFSVPLWLRLPVRHIVSFVWTTYLSLIRGSK</sequence>
<evidence type="ECO:0000256" key="6">
    <source>
        <dbReference type="RuleBase" id="RU363053"/>
    </source>
</evidence>
<keyword evidence="4" id="KW-1133">Transmembrane helix</keyword>
<evidence type="ECO:0000256" key="5">
    <source>
        <dbReference type="ARBA" id="ARBA00023136"/>
    </source>
</evidence>
<dbReference type="InterPro" id="IPR007248">
    <property type="entry name" value="Mpv17_PMP22"/>
</dbReference>
<keyword evidence="3" id="KW-0812">Transmembrane</keyword>
<keyword evidence="5" id="KW-0472">Membrane</keyword>
<dbReference type="PANTHER" id="PTHR11266">
    <property type="entry name" value="PEROXISOMAL MEMBRANE PROTEIN 2, PXMP2 MPV17"/>
    <property type="match status" value="1"/>
</dbReference>
<proteinExistence type="inferred from homology"/>
<evidence type="ECO:0000256" key="1">
    <source>
        <dbReference type="ARBA" id="ARBA00004141"/>
    </source>
</evidence>
<evidence type="ECO:0000256" key="4">
    <source>
        <dbReference type="ARBA" id="ARBA00022989"/>
    </source>
</evidence>
<accession>A0A7S0QAI0</accession>
<gene>
    <name evidence="8" type="ORF">CPEL01642_LOCUS22955</name>
</gene>
<evidence type="ECO:0000313" key="8">
    <source>
        <dbReference type="EMBL" id="CAD8619574.1"/>
    </source>
</evidence>
<comment type="subcellular location">
    <subcellularLocation>
        <location evidence="1">Membrane</location>
        <topology evidence="1">Multi-pass membrane protein</topology>
    </subcellularLocation>
</comment>
<reference evidence="8" key="1">
    <citation type="submission" date="2021-01" db="EMBL/GenBank/DDBJ databases">
        <authorList>
            <person name="Corre E."/>
            <person name="Pelletier E."/>
            <person name="Niang G."/>
            <person name="Scheremetjew M."/>
            <person name="Finn R."/>
            <person name="Kale V."/>
            <person name="Holt S."/>
            <person name="Cochrane G."/>
            <person name="Meng A."/>
            <person name="Brown T."/>
            <person name="Cohen L."/>
        </authorList>
    </citation>
    <scope>NUCLEOTIDE SEQUENCE</scope>
    <source>
        <strain evidence="8">PLY182g</strain>
    </source>
</reference>
<organism evidence="8">
    <name type="scientific">Coccolithus braarudii</name>
    <dbReference type="NCBI Taxonomy" id="221442"/>
    <lineage>
        <taxon>Eukaryota</taxon>
        <taxon>Haptista</taxon>
        <taxon>Haptophyta</taxon>
        <taxon>Prymnesiophyceae</taxon>
        <taxon>Coccolithales</taxon>
        <taxon>Coccolithaceae</taxon>
        <taxon>Coccolithus</taxon>
    </lineage>
</organism>
<evidence type="ECO:0000256" key="3">
    <source>
        <dbReference type="ARBA" id="ARBA00022692"/>
    </source>
</evidence>
<dbReference type="EMBL" id="HBEY01047787">
    <property type="protein sequence ID" value="CAD8619574.1"/>
    <property type="molecule type" value="Transcribed_RNA"/>
</dbReference>
<name>A0A7S0QAI0_9EUKA</name>
<evidence type="ECO:0000256" key="7">
    <source>
        <dbReference type="SAM" id="MobiDB-lite"/>
    </source>
</evidence>
<dbReference type="GO" id="GO:0005737">
    <property type="term" value="C:cytoplasm"/>
    <property type="evidence" value="ECO:0007669"/>
    <property type="project" value="TreeGrafter"/>
</dbReference>
<feature type="region of interest" description="Disordered" evidence="7">
    <location>
        <begin position="21"/>
        <end position="61"/>
    </location>
</feature>
<comment type="similarity">
    <text evidence="2 6">Belongs to the peroxisomal membrane protein PXMP2/4 family.</text>
</comment>
<evidence type="ECO:0000256" key="2">
    <source>
        <dbReference type="ARBA" id="ARBA00006824"/>
    </source>
</evidence>
<evidence type="ECO:0008006" key="9">
    <source>
        <dbReference type="Google" id="ProtNLM"/>
    </source>
</evidence>
<protein>
    <recommendedName>
        <fullName evidence="9">Peroxisomal membrane protein MPV17</fullName>
    </recommendedName>
</protein>
<dbReference type="PANTHER" id="PTHR11266:SF21">
    <property type="entry name" value="ACT DOMAIN-CONTAINING PROTEIN"/>
    <property type="match status" value="1"/>
</dbReference>
<dbReference type="GO" id="GO:0016020">
    <property type="term" value="C:membrane"/>
    <property type="evidence" value="ECO:0007669"/>
    <property type="project" value="UniProtKB-SubCell"/>
</dbReference>